<feature type="transmembrane region" description="Helical" evidence="7">
    <location>
        <begin position="356"/>
        <end position="378"/>
    </location>
</feature>
<feature type="transmembrane region" description="Helical" evidence="7">
    <location>
        <begin position="183"/>
        <end position="202"/>
    </location>
</feature>
<dbReference type="PANTHER" id="PTHR23513">
    <property type="entry name" value="INTEGRAL MEMBRANE EFFLUX PROTEIN-RELATED"/>
    <property type="match status" value="1"/>
</dbReference>
<accession>E2S8D3</accession>
<dbReference type="eggNOG" id="COG2814">
    <property type="taxonomic scope" value="Bacteria"/>
</dbReference>
<feature type="transmembrane region" description="Helical" evidence="7">
    <location>
        <begin position="208"/>
        <end position="228"/>
    </location>
</feature>
<evidence type="ECO:0000313" key="9">
    <source>
        <dbReference type="EMBL" id="EFQ84438.1"/>
    </source>
</evidence>
<evidence type="ECO:0000256" key="4">
    <source>
        <dbReference type="ARBA" id="ARBA00022692"/>
    </source>
</evidence>
<dbReference type="Pfam" id="PF05977">
    <property type="entry name" value="MFS_3"/>
    <property type="match status" value="1"/>
</dbReference>
<feature type="transmembrane region" description="Helical" evidence="7">
    <location>
        <begin position="330"/>
        <end position="350"/>
    </location>
</feature>
<feature type="domain" description="Major facilitator superfamily (MFS) profile" evidence="8">
    <location>
        <begin position="32"/>
        <end position="444"/>
    </location>
</feature>
<evidence type="ECO:0000256" key="5">
    <source>
        <dbReference type="ARBA" id="ARBA00022989"/>
    </source>
</evidence>
<evidence type="ECO:0000256" key="7">
    <source>
        <dbReference type="SAM" id="Phobius"/>
    </source>
</evidence>
<dbReference type="GO" id="GO:0005886">
    <property type="term" value="C:plasma membrane"/>
    <property type="evidence" value="ECO:0007669"/>
    <property type="project" value="UniProtKB-SubCell"/>
</dbReference>
<gene>
    <name evidence="9" type="ORF">HMPREF0063_10290</name>
</gene>
<dbReference type="InterPro" id="IPR036259">
    <property type="entry name" value="MFS_trans_sf"/>
</dbReference>
<keyword evidence="2" id="KW-0813">Transport</keyword>
<protein>
    <submittedName>
        <fullName evidence="9">Transporter, major facilitator family protein</fullName>
    </submittedName>
</protein>
<dbReference type="EMBL" id="ACLF03000002">
    <property type="protein sequence ID" value="EFQ84438.1"/>
    <property type="molecule type" value="Genomic_DNA"/>
</dbReference>
<keyword evidence="3" id="KW-1003">Cell membrane</keyword>
<reference evidence="9" key="1">
    <citation type="submission" date="2010-08" db="EMBL/GenBank/DDBJ databases">
        <authorList>
            <person name="Muzny D."/>
            <person name="Qin X."/>
            <person name="Buhay C."/>
            <person name="Dugan-Rocha S."/>
            <person name="Ding Y."/>
            <person name="Chen G."/>
            <person name="Hawes A."/>
            <person name="Holder M."/>
            <person name="Jhangiani S."/>
            <person name="Johnson A."/>
            <person name="Khan Z."/>
            <person name="Li Z."/>
            <person name="Liu W."/>
            <person name="Liu X."/>
            <person name="Perez L."/>
            <person name="Shen H."/>
            <person name="Wang Q."/>
            <person name="Watt J."/>
            <person name="Xi L."/>
            <person name="Xin Y."/>
            <person name="Zhou J."/>
            <person name="Deng J."/>
            <person name="Jiang H."/>
            <person name="Liu Y."/>
            <person name="Qu J."/>
            <person name="Song X.-Z."/>
            <person name="Zhang L."/>
            <person name="Villasana D."/>
            <person name="Johnson A."/>
            <person name="Liu J."/>
            <person name="Liyanage D."/>
            <person name="Lorensuhewa L."/>
            <person name="Robinson T."/>
            <person name="Song A."/>
            <person name="Song B.-B."/>
            <person name="Dinh H."/>
            <person name="Thornton R."/>
            <person name="Coyle M."/>
            <person name="Francisco L."/>
            <person name="Jackson L."/>
            <person name="Javaid M."/>
            <person name="Korchina V."/>
            <person name="Kovar C."/>
            <person name="Mata R."/>
            <person name="Mathew T."/>
            <person name="Ngo R."/>
            <person name="Nguyen L."/>
            <person name="Nguyen N."/>
            <person name="Okwuonu G."/>
            <person name="Ongeri F."/>
            <person name="Pham C."/>
            <person name="Simmons D."/>
            <person name="Wilczek-Boney K."/>
            <person name="Hale W."/>
            <person name="Jakkamsetti A."/>
            <person name="Pham P."/>
            <person name="Ruth R."/>
            <person name="San Lucas F."/>
            <person name="Warren J."/>
            <person name="Zhang J."/>
            <person name="Zhao Z."/>
            <person name="Zhou C."/>
            <person name="Zhu D."/>
            <person name="Lee S."/>
            <person name="Bess C."/>
            <person name="Blankenburg K."/>
            <person name="Forbes L."/>
            <person name="Fu Q."/>
            <person name="Gubbala S."/>
            <person name="Hirani K."/>
            <person name="Jayaseelan J.C."/>
            <person name="Lara F."/>
            <person name="Munidasa M."/>
            <person name="Palculict T."/>
            <person name="Patil S."/>
            <person name="Pu L.-L."/>
            <person name="Saada N."/>
            <person name="Tang L."/>
            <person name="Weissenberger G."/>
            <person name="Zhu Y."/>
            <person name="Hemphill L."/>
            <person name="Shang Y."/>
            <person name="Youmans B."/>
            <person name="Ayvaz T."/>
            <person name="Ross M."/>
            <person name="Santibanez J."/>
            <person name="Aqrawi P."/>
            <person name="Gross S."/>
            <person name="Joshi V."/>
            <person name="Fowler G."/>
            <person name="Nazareth L."/>
            <person name="Reid J."/>
            <person name="Worley K."/>
            <person name="Petrosino J."/>
            <person name="Highlander S."/>
            <person name="Gibbs R."/>
        </authorList>
    </citation>
    <scope>NUCLEOTIDE SEQUENCE [LARGE SCALE GENOMIC DNA]</scope>
    <source>
        <strain evidence="9">DSM 15272</strain>
    </source>
</reference>
<feature type="transmembrane region" description="Helical" evidence="7">
    <location>
        <begin position="303"/>
        <end position="323"/>
    </location>
</feature>
<keyword evidence="6 7" id="KW-0472">Membrane</keyword>
<dbReference type="HOGENOM" id="CLU_034180_17_0_11"/>
<dbReference type="SUPFAM" id="SSF103473">
    <property type="entry name" value="MFS general substrate transporter"/>
    <property type="match status" value="1"/>
</dbReference>
<evidence type="ECO:0000256" key="3">
    <source>
        <dbReference type="ARBA" id="ARBA00022475"/>
    </source>
</evidence>
<keyword evidence="10" id="KW-1185">Reference proteome</keyword>
<dbReference type="InterPro" id="IPR010290">
    <property type="entry name" value="TM_effector"/>
</dbReference>
<keyword evidence="5 7" id="KW-1133">Transmembrane helix</keyword>
<name>E2S8D3_9ACTN</name>
<feature type="transmembrane region" description="Helical" evidence="7">
    <location>
        <begin position="52"/>
        <end position="73"/>
    </location>
</feature>
<feature type="transmembrane region" description="Helical" evidence="7">
    <location>
        <begin position="418"/>
        <end position="440"/>
    </location>
</feature>
<dbReference type="PANTHER" id="PTHR23513:SF11">
    <property type="entry name" value="STAPHYLOFERRIN A TRANSPORTER"/>
    <property type="match status" value="1"/>
</dbReference>
<dbReference type="CDD" id="cd06173">
    <property type="entry name" value="MFS_MefA_like"/>
    <property type="match status" value="1"/>
</dbReference>
<dbReference type="Proteomes" id="UP000003111">
    <property type="component" value="Unassembled WGS sequence"/>
</dbReference>
<comment type="caution">
    <text evidence="9">The sequence shown here is derived from an EMBL/GenBank/DDBJ whole genome shotgun (WGS) entry which is preliminary data.</text>
</comment>
<evidence type="ECO:0000256" key="1">
    <source>
        <dbReference type="ARBA" id="ARBA00004651"/>
    </source>
</evidence>
<sequence>MTYGPVVRPAADPIRAFTPERRTIRGTAVSDTLAPAWARGPLRPFRFRQYRCLAASITFELAAAGVWLIALVWQVIELRGGPGNLSFVASGTALGLVLTVLVGGVAADRIPQRRVMVAVTVVRVAVTAVVSALALAGLVTFWHLALAGLVLGLASGFYFPAYSAILPSVVDADDLLAANGMEGVLRPVMMNAAGPALASLVVAAWSPAWAFVLVLALEVGCLLTILLLHPVPLRRDLVADDTHPVRAAAADLVIGFRYMVSTPWLLATLLFASAMVLVVIGPLEVLVPFVIKDQAGGDATDHAWVLAAFGLGGAAASLLMASIRMPRRYLTIMVAMWGAACLPMAVVGFATSVPLIAAALLITGALFSAPTVIWGTLLQRRVPAELLGRVSSLDFFVSLAFMPVSMALAGAVGELIGLKATFLVAGVAPIFLAVAAIALARMPVDEIDHPLG</sequence>
<feature type="transmembrane region" description="Helical" evidence="7">
    <location>
        <begin position="264"/>
        <end position="291"/>
    </location>
</feature>
<feature type="transmembrane region" description="Helical" evidence="7">
    <location>
        <begin position="390"/>
        <end position="412"/>
    </location>
</feature>
<evidence type="ECO:0000259" key="8">
    <source>
        <dbReference type="PROSITE" id="PS50850"/>
    </source>
</evidence>
<dbReference type="AlphaFoldDB" id="E2S8D3"/>
<dbReference type="InterPro" id="IPR020846">
    <property type="entry name" value="MFS_dom"/>
</dbReference>
<feature type="transmembrane region" description="Helical" evidence="7">
    <location>
        <begin position="141"/>
        <end position="162"/>
    </location>
</feature>
<keyword evidence="4 7" id="KW-0812">Transmembrane</keyword>
<comment type="subcellular location">
    <subcellularLocation>
        <location evidence="1">Cell membrane</location>
        <topology evidence="1">Multi-pass membrane protein</topology>
    </subcellularLocation>
</comment>
<dbReference type="GO" id="GO:0022857">
    <property type="term" value="F:transmembrane transporter activity"/>
    <property type="evidence" value="ECO:0007669"/>
    <property type="project" value="InterPro"/>
</dbReference>
<organism evidence="9 10">
    <name type="scientific">Aeromicrobium marinum DSM 15272</name>
    <dbReference type="NCBI Taxonomy" id="585531"/>
    <lineage>
        <taxon>Bacteria</taxon>
        <taxon>Bacillati</taxon>
        <taxon>Actinomycetota</taxon>
        <taxon>Actinomycetes</taxon>
        <taxon>Propionibacteriales</taxon>
        <taxon>Nocardioidaceae</taxon>
        <taxon>Aeromicrobium</taxon>
    </lineage>
</organism>
<proteinExistence type="predicted"/>
<dbReference type="PROSITE" id="PS50850">
    <property type="entry name" value="MFS"/>
    <property type="match status" value="1"/>
</dbReference>
<evidence type="ECO:0000313" key="10">
    <source>
        <dbReference type="Proteomes" id="UP000003111"/>
    </source>
</evidence>
<dbReference type="STRING" id="585531.HMPREF0063_10290"/>
<evidence type="ECO:0000256" key="2">
    <source>
        <dbReference type="ARBA" id="ARBA00022448"/>
    </source>
</evidence>
<feature type="transmembrane region" description="Helical" evidence="7">
    <location>
        <begin position="85"/>
        <end position="103"/>
    </location>
</feature>
<feature type="transmembrane region" description="Helical" evidence="7">
    <location>
        <begin position="115"/>
        <end position="135"/>
    </location>
</feature>
<evidence type="ECO:0000256" key="6">
    <source>
        <dbReference type="ARBA" id="ARBA00023136"/>
    </source>
</evidence>
<dbReference type="Gene3D" id="1.20.1250.20">
    <property type="entry name" value="MFS general substrate transporter like domains"/>
    <property type="match status" value="1"/>
</dbReference>